<name>A0AA40BLI2_9PEZI</name>
<comment type="caution">
    <text evidence="2">The sequence shown here is derived from an EMBL/GenBank/DDBJ whole genome shotgun (WGS) entry which is preliminary data.</text>
</comment>
<protein>
    <submittedName>
        <fullName evidence="2">Uncharacterized protein</fullName>
    </submittedName>
</protein>
<keyword evidence="3" id="KW-1185">Reference proteome</keyword>
<evidence type="ECO:0000313" key="3">
    <source>
        <dbReference type="Proteomes" id="UP001172159"/>
    </source>
</evidence>
<proteinExistence type="predicted"/>
<evidence type="ECO:0000256" key="1">
    <source>
        <dbReference type="SAM" id="MobiDB-lite"/>
    </source>
</evidence>
<dbReference type="AlphaFoldDB" id="A0AA40BLI2"/>
<reference evidence="2" key="1">
    <citation type="submission" date="2023-06" db="EMBL/GenBank/DDBJ databases">
        <title>Genome-scale phylogeny and comparative genomics of the fungal order Sordariales.</title>
        <authorList>
            <consortium name="Lawrence Berkeley National Laboratory"/>
            <person name="Hensen N."/>
            <person name="Bonometti L."/>
            <person name="Westerberg I."/>
            <person name="Brannstrom I.O."/>
            <person name="Guillou S."/>
            <person name="Cros-Aarteil S."/>
            <person name="Calhoun S."/>
            <person name="Haridas S."/>
            <person name="Kuo A."/>
            <person name="Mondo S."/>
            <person name="Pangilinan J."/>
            <person name="Riley R."/>
            <person name="Labutti K."/>
            <person name="Andreopoulos B."/>
            <person name="Lipzen A."/>
            <person name="Chen C."/>
            <person name="Yanf M."/>
            <person name="Daum C."/>
            <person name="Ng V."/>
            <person name="Clum A."/>
            <person name="Steindorff A."/>
            <person name="Ohm R."/>
            <person name="Martin F."/>
            <person name="Silar P."/>
            <person name="Natvig D."/>
            <person name="Lalanne C."/>
            <person name="Gautier V."/>
            <person name="Ament-Velasquez S.L."/>
            <person name="Kruys A."/>
            <person name="Hutchinson M.I."/>
            <person name="Powell A.J."/>
            <person name="Barry K."/>
            <person name="Miller A.N."/>
            <person name="Grigoriev I.V."/>
            <person name="Debuchy R."/>
            <person name="Gladieux P."/>
            <person name="Thoren M.H."/>
            <person name="Johannesson H."/>
        </authorList>
    </citation>
    <scope>NUCLEOTIDE SEQUENCE</scope>
    <source>
        <strain evidence="2">CBS 540.89</strain>
    </source>
</reference>
<dbReference type="Proteomes" id="UP001172159">
    <property type="component" value="Unassembled WGS sequence"/>
</dbReference>
<gene>
    <name evidence="2" type="ORF">B0T21DRAFT_440621</name>
</gene>
<dbReference type="EMBL" id="JAUKTV010000006">
    <property type="protein sequence ID" value="KAK0736331.1"/>
    <property type="molecule type" value="Genomic_DNA"/>
</dbReference>
<accession>A0AA40BLI2</accession>
<evidence type="ECO:0000313" key="2">
    <source>
        <dbReference type="EMBL" id="KAK0736331.1"/>
    </source>
</evidence>
<organism evidence="2 3">
    <name type="scientific">Apiosordaria backusii</name>
    <dbReference type="NCBI Taxonomy" id="314023"/>
    <lineage>
        <taxon>Eukaryota</taxon>
        <taxon>Fungi</taxon>
        <taxon>Dikarya</taxon>
        <taxon>Ascomycota</taxon>
        <taxon>Pezizomycotina</taxon>
        <taxon>Sordariomycetes</taxon>
        <taxon>Sordariomycetidae</taxon>
        <taxon>Sordariales</taxon>
        <taxon>Lasiosphaeriaceae</taxon>
        <taxon>Apiosordaria</taxon>
    </lineage>
</organism>
<sequence length="148" mass="16402">MTGTKSKSKPNKPKAVPGPKAHGTKAPVAIFPHFHGKVLGAVRGSISPAPPFVTGKQNPIDDYSTFIVGSFTCENNEWYPDNGYNAQLFNQECKICGELGRMQINVNVYVERVAFRLKKWAGVSVDTPPYTERLDRPPYRSDLYKGSI</sequence>
<feature type="region of interest" description="Disordered" evidence="1">
    <location>
        <begin position="1"/>
        <end position="23"/>
    </location>
</feature>
<feature type="compositionally biased region" description="Basic residues" evidence="1">
    <location>
        <begin position="1"/>
        <end position="12"/>
    </location>
</feature>